<protein>
    <recommendedName>
        <fullName evidence="2">Multiple myeloma tumor-associated protein 2-like N-terminal domain-containing protein</fullName>
    </recommendedName>
</protein>
<evidence type="ECO:0000259" key="2">
    <source>
        <dbReference type="Pfam" id="PF10159"/>
    </source>
</evidence>
<dbReference type="Pfam" id="PF10159">
    <property type="entry name" value="MMtag"/>
    <property type="match status" value="1"/>
</dbReference>
<accession>A0A7R9U9X6</accession>
<feature type="region of interest" description="Disordered" evidence="1">
    <location>
        <begin position="146"/>
        <end position="251"/>
    </location>
</feature>
<dbReference type="PANTHER" id="PTHR14580:SF0">
    <property type="entry name" value="MULTIPLE MYELOMA TUMOR-ASSOCIATED PROTEIN 2"/>
    <property type="match status" value="1"/>
</dbReference>
<dbReference type="AlphaFoldDB" id="A0A7R9U9X6"/>
<gene>
    <name evidence="3" type="ORF">PPYR1160_LOCUS9093</name>
</gene>
<dbReference type="EMBL" id="HBEA01011920">
    <property type="protein sequence ID" value="CAD8259591.1"/>
    <property type="molecule type" value="Transcribed_RNA"/>
</dbReference>
<dbReference type="InterPro" id="IPR039207">
    <property type="entry name" value="MMTAG2-like"/>
</dbReference>
<feature type="compositionally biased region" description="Gly residues" evidence="1">
    <location>
        <begin position="171"/>
        <end position="181"/>
    </location>
</feature>
<reference evidence="3" key="1">
    <citation type="submission" date="2021-01" db="EMBL/GenBank/DDBJ databases">
        <authorList>
            <person name="Corre E."/>
            <person name="Pelletier E."/>
            <person name="Niang G."/>
            <person name="Scheremetjew M."/>
            <person name="Finn R."/>
            <person name="Kale V."/>
            <person name="Holt S."/>
            <person name="Cochrane G."/>
            <person name="Meng A."/>
            <person name="Brown T."/>
            <person name="Cohen L."/>
        </authorList>
    </citation>
    <scope>NUCLEOTIDE SEQUENCE</scope>
    <source>
        <strain evidence="3">CCMP2078</strain>
    </source>
</reference>
<sequence length="251" mass="28841">MLGNRSNGRYNRGGVRGGAGHFKWEDVKADEERQNYIGHSLHAPIGRWQKGRDLQWWSKAKGGADVERREEIRKAQEADEDAMNEALGLAPVRRARATPRLEEHEVKTLLARGEGAERDELYTERVSGLGGGATRYYDHLERATPAVRKRMQEEEDERKRALGVEEELGGKTDGAGQGPVAGGPEEADRVERGSRKERKEKKSKKDKKEKKDKKRKKEKKRRSQEEEYDEIESRKRRRRDEADDDLGRLRA</sequence>
<feature type="compositionally biased region" description="Basic and acidic residues" evidence="1">
    <location>
        <begin position="239"/>
        <end position="251"/>
    </location>
</feature>
<proteinExistence type="predicted"/>
<name>A0A7R9U9X6_9STRA</name>
<feature type="compositionally biased region" description="Basic residues" evidence="1">
    <location>
        <begin position="195"/>
        <end position="222"/>
    </location>
</feature>
<dbReference type="InterPro" id="IPR019315">
    <property type="entry name" value="MMTA2_N"/>
</dbReference>
<dbReference type="PANTHER" id="PTHR14580">
    <property type="entry name" value="MULTIPLE MYELOMA TUMOR-ASSOCIATED PROTEIN 2 FAMILY MEMBER"/>
    <property type="match status" value="1"/>
</dbReference>
<feature type="domain" description="Multiple myeloma tumor-associated protein 2-like N-terminal" evidence="2">
    <location>
        <begin position="14"/>
        <end position="88"/>
    </location>
</feature>
<evidence type="ECO:0000256" key="1">
    <source>
        <dbReference type="SAM" id="MobiDB-lite"/>
    </source>
</evidence>
<organism evidence="3">
    <name type="scientific">Pinguiococcus pyrenoidosus</name>
    <dbReference type="NCBI Taxonomy" id="172671"/>
    <lineage>
        <taxon>Eukaryota</taxon>
        <taxon>Sar</taxon>
        <taxon>Stramenopiles</taxon>
        <taxon>Ochrophyta</taxon>
        <taxon>Pinguiophyceae</taxon>
        <taxon>Pinguiochrysidales</taxon>
        <taxon>Pinguiochrysidaceae</taxon>
        <taxon>Pinguiococcus</taxon>
    </lineage>
</organism>
<evidence type="ECO:0000313" key="3">
    <source>
        <dbReference type="EMBL" id="CAD8259591.1"/>
    </source>
</evidence>